<dbReference type="eggNOG" id="COG2919">
    <property type="taxonomic scope" value="Bacteria"/>
</dbReference>
<evidence type="ECO:0000256" key="8">
    <source>
        <dbReference type="SAM" id="Phobius"/>
    </source>
</evidence>
<keyword evidence="2" id="KW-1003">Cell membrane</keyword>
<dbReference type="OrthoDB" id="129429at2"/>
<dbReference type="KEGG" id="aba:Acid345_3636"/>
<dbReference type="STRING" id="204669.Acid345_3636"/>
<keyword evidence="10" id="KW-1185">Reference proteome</keyword>
<evidence type="ECO:0000313" key="10">
    <source>
        <dbReference type="Proteomes" id="UP000002432"/>
    </source>
</evidence>
<evidence type="ECO:0000256" key="6">
    <source>
        <dbReference type="ARBA" id="ARBA00023136"/>
    </source>
</evidence>
<sequence length="160" mass="17552">MSAAAPAQATLWTSPQSTAPRVVVRPGTPEIFFSKAIDNSRLVKVADPVRRREMAIFGVTLVALFALVMMYGWQHFSSIEYGYKIEQLKGNCDQVVEANRTLKLEQASLRDPERIDEMARQMGMVPPQAGQVQRLDSDGLAPAGSEVMARMTTVSVISAP</sequence>
<dbReference type="AlphaFoldDB" id="Q1IKG3"/>
<keyword evidence="5 8" id="KW-1133">Transmembrane helix</keyword>
<dbReference type="Proteomes" id="UP000002432">
    <property type="component" value="Chromosome"/>
</dbReference>
<dbReference type="GO" id="GO:0051301">
    <property type="term" value="P:cell division"/>
    <property type="evidence" value="ECO:0007669"/>
    <property type="project" value="UniProtKB-KW"/>
</dbReference>
<dbReference type="EMBL" id="CP000360">
    <property type="protein sequence ID" value="ABF42637.1"/>
    <property type="molecule type" value="Genomic_DNA"/>
</dbReference>
<dbReference type="HOGENOM" id="CLU_1649914_0_0_0"/>
<feature type="transmembrane region" description="Helical" evidence="8">
    <location>
        <begin position="54"/>
        <end position="73"/>
    </location>
</feature>
<keyword evidence="6 8" id="KW-0472">Membrane</keyword>
<keyword evidence="7" id="KW-0131">Cell cycle</keyword>
<keyword evidence="3" id="KW-0132">Cell division</keyword>
<gene>
    <name evidence="9" type="ordered locus">Acid345_3636</name>
</gene>
<name>Q1IKG3_KORVE</name>
<evidence type="ECO:0000256" key="7">
    <source>
        <dbReference type="ARBA" id="ARBA00023306"/>
    </source>
</evidence>
<evidence type="ECO:0000256" key="2">
    <source>
        <dbReference type="ARBA" id="ARBA00022475"/>
    </source>
</evidence>
<evidence type="ECO:0000256" key="5">
    <source>
        <dbReference type="ARBA" id="ARBA00022989"/>
    </source>
</evidence>
<dbReference type="InterPro" id="IPR011922">
    <property type="entry name" value="Cell_div_FtsL"/>
</dbReference>
<evidence type="ECO:0000256" key="4">
    <source>
        <dbReference type="ARBA" id="ARBA00022692"/>
    </source>
</evidence>
<keyword evidence="4 8" id="KW-0812">Transmembrane</keyword>
<organism evidence="9 10">
    <name type="scientific">Koribacter versatilis (strain Ellin345)</name>
    <dbReference type="NCBI Taxonomy" id="204669"/>
    <lineage>
        <taxon>Bacteria</taxon>
        <taxon>Pseudomonadati</taxon>
        <taxon>Acidobacteriota</taxon>
        <taxon>Terriglobia</taxon>
        <taxon>Terriglobales</taxon>
        <taxon>Candidatus Korobacteraceae</taxon>
        <taxon>Candidatus Korobacter</taxon>
    </lineage>
</organism>
<protein>
    <recommendedName>
        <fullName evidence="11">Cell division protein FtsL</fullName>
    </recommendedName>
</protein>
<dbReference type="HAMAP" id="MF_00910">
    <property type="entry name" value="FtsL"/>
    <property type="match status" value="1"/>
</dbReference>
<dbReference type="EnsemblBacteria" id="ABF42637">
    <property type="protein sequence ID" value="ABF42637"/>
    <property type="gene ID" value="Acid345_3636"/>
</dbReference>
<evidence type="ECO:0000256" key="3">
    <source>
        <dbReference type="ARBA" id="ARBA00022618"/>
    </source>
</evidence>
<reference evidence="9 10" key="1">
    <citation type="journal article" date="2009" name="Appl. Environ. Microbiol.">
        <title>Three genomes from the phylum Acidobacteria provide insight into the lifestyles of these microorganisms in soils.</title>
        <authorList>
            <person name="Ward N.L."/>
            <person name="Challacombe J.F."/>
            <person name="Janssen P.H."/>
            <person name="Henrissat B."/>
            <person name="Coutinho P.M."/>
            <person name="Wu M."/>
            <person name="Xie G."/>
            <person name="Haft D.H."/>
            <person name="Sait M."/>
            <person name="Badger J."/>
            <person name="Barabote R.D."/>
            <person name="Bradley B."/>
            <person name="Brettin T.S."/>
            <person name="Brinkac L.M."/>
            <person name="Bruce D."/>
            <person name="Creasy T."/>
            <person name="Daugherty S.C."/>
            <person name="Davidsen T.M."/>
            <person name="DeBoy R.T."/>
            <person name="Detter J.C."/>
            <person name="Dodson R.J."/>
            <person name="Durkin A.S."/>
            <person name="Ganapathy A."/>
            <person name="Gwinn-Giglio M."/>
            <person name="Han C.S."/>
            <person name="Khouri H."/>
            <person name="Kiss H."/>
            <person name="Kothari S.P."/>
            <person name="Madupu R."/>
            <person name="Nelson K.E."/>
            <person name="Nelson W.C."/>
            <person name="Paulsen I."/>
            <person name="Penn K."/>
            <person name="Ren Q."/>
            <person name="Rosovitz M.J."/>
            <person name="Selengut J.D."/>
            <person name="Shrivastava S."/>
            <person name="Sullivan S.A."/>
            <person name="Tapia R."/>
            <person name="Thompson L.S."/>
            <person name="Watkins K.L."/>
            <person name="Yang Q."/>
            <person name="Yu C."/>
            <person name="Zafar N."/>
            <person name="Zhou L."/>
            <person name="Kuske C.R."/>
        </authorList>
    </citation>
    <scope>NUCLEOTIDE SEQUENCE [LARGE SCALE GENOMIC DNA]</scope>
    <source>
        <strain evidence="9 10">Ellin345</strain>
    </source>
</reference>
<dbReference type="RefSeq" id="WP_011524436.1">
    <property type="nucleotide sequence ID" value="NC_008009.1"/>
</dbReference>
<comment type="subcellular location">
    <subcellularLocation>
        <location evidence="1">Cell membrane</location>
        <topology evidence="1">Single-pass type II membrane protein</topology>
    </subcellularLocation>
</comment>
<proteinExistence type="inferred from homology"/>
<dbReference type="GO" id="GO:0005886">
    <property type="term" value="C:plasma membrane"/>
    <property type="evidence" value="ECO:0007669"/>
    <property type="project" value="UniProtKB-SubCell"/>
</dbReference>
<evidence type="ECO:0000313" key="9">
    <source>
        <dbReference type="EMBL" id="ABF42637.1"/>
    </source>
</evidence>
<evidence type="ECO:0008006" key="11">
    <source>
        <dbReference type="Google" id="ProtNLM"/>
    </source>
</evidence>
<accession>Q1IKG3</accession>
<evidence type="ECO:0000256" key="1">
    <source>
        <dbReference type="ARBA" id="ARBA00004401"/>
    </source>
</evidence>